<accession>A0AAV2EPW0</accession>
<dbReference type="EMBL" id="OZ034818">
    <property type="protein sequence ID" value="CAL1387964.1"/>
    <property type="molecule type" value="Genomic_DNA"/>
</dbReference>
<evidence type="ECO:0000313" key="1">
    <source>
        <dbReference type="EMBL" id="CAL1387964.1"/>
    </source>
</evidence>
<reference evidence="1 2" key="1">
    <citation type="submission" date="2024-04" db="EMBL/GenBank/DDBJ databases">
        <authorList>
            <person name="Fracassetti M."/>
        </authorList>
    </citation>
    <scope>NUCLEOTIDE SEQUENCE [LARGE SCALE GENOMIC DNA]</scope>
</reference>
<dbReference type="Proteomes" id="UP001497516">
    <property type="component" value="Chromosome 5"/>
</dbReference>
<protein>
    <submittedName>
        <fullName evidence="1">Uncharacterized protein</fullName>
    </submittedName>
</protein>
<sequence>METKDGGIPDDQEVGTLLTSMPVELLEEVIDEEMAASAKERDHDFLCKGYILNGLVDDLYDYYANKKNTTMMV</sequence>
<gene>
    <name evidence="1" type="ORF">LTRI10_LOCUS28916</name>
</gene>
<name>A0AAV2EPW0_9ROSI</name>
<keyword evidence="2" id="KW-1185">Reference proteome</keyword>
<dbReference type="AlphaFoldDB" id="A0AAV2EPW0"/>
<evidence type="ECO:0000313" key="2">
    <source>
        <dbReference type="Proteomes" id="UP001497516"/>
    </source>
</evidence>
<organism evidence="1 2">
    <name type="scientific">Linum trigynum</name>
    <dbReference type="NCBI Taxonomy" id="586398"/>
    <lineage>
        <taxon>Eukaryota</taxon>
        <taxon>Viridiplantae</taxon>
        <taxon>Streptophyta</taxon>
        <taxon>Embryophyta</taxon>
        <taxon>Tracheophyta</taxon>
        <taxon>Spermatophyta</taxon>
        <taxon>Magnoliopsida</taxon>
        <taxon>eudicotyledons</taxon>
        <taxon>Gunneridae</taxon>
        <taxon>Pentapetalae</taxon>
        <taxon>rosids</taxon>
        <taxon>fabids</taxon>
        <taxon>Malpighiales</taxon>
        <taxon>Linaceae</taxon>
        <taxon>Linum</taxon>
    </lineage>
</organism>
<proteinExistence type="predicted"/>